<accession>A0ABV7AF59</accession>
<dbReference type="Proteomes" id="UP001595443">
    <property type="component" value="Unassembled WGS sequence"/>
</dbReference>
<dbReference type="Pfam" id="PF01425">
    <property type="entry name" value="Amidase"/>
    <property type="match status" value="1"/>
</dbReference>
<comment type="caution">
    <text evidence="2">The sequence shown here is derived from an EMBL/GenBank/DDBJ whole genome shotgun (WGS) entry which is preliminary data.</text>
</comment>
<gene>
    <name evidence="2" type="ORF">ACFOES_06090</name>
</gene>
<reference evidence="3" key="1">
    <citation type="journal article" date="2019" name="Int. J. Syst. Evol. Microbiol.">
        <title>The Global Catalogue of Microorganisms (GCM) 10K type strain sequencing project: providing services to taxonomists for standard genome sequencing and annotation.</title>
        <authorList>
            <consortium name="The Broad Institute Genomics Platform"/>
            <consortium name="The Broad Institute Genome Sequencing Center for Infectious Disease"/>
            <person name="Wu L."/>
            <person name="Ma J."/>
        </authorList>
    </citation>
    <scope>NUCLEOTIDE SEQUENCE [LARGE SCALE GENOMIC DNA]</scope>
    <source>
        <strain evidence="3">KCTC 62192</strain>
    </source>
</reference>
<evidence type="ECO:0000259" key="1">
    <source>
        <dbReference type="Pfam" id="PF01425"/>
    </source>
</evidence>
<dbReference type="Gene3D" id="3.90.1300.10">
    <property type="entry name" value="Amidase signature (AS) domain"/>
    <property type="match status" value="1"/>
</dbReference>
<dbReference type="SUPFAM" id="SSF75304">
    <property type="entry name" value="Amidase signature (AS) enzymes"/>
    <property type="match status" value="1"/>
</dbReference>
<evidence type="ECO:0000313" key="3">
    <source>
        <dbReference type="Proteomes" id="UP001595443"/>
    </source>
</evidence>
<proteinExistence type="predicted"/>
<feature type="domain" description="Amidase" evidence="1">
    <location>
        <begin position="33"/>
        <end position="435"/>
    </location>
</feature>
<sequence length="448" mass="46911">MTGMEISQAEDLLAAGAVALRDRLAQGRLTAVELVTACLTVIAAREPEIQAWAWLDADHALAQAEALDRRRAAGAALGPLHGLPVGLKDVIDTAGMPTENGTPADAGRVPQRDAWIVARLRAAGAVILGKTVTTEMAFLHPSRTRNPWNTAHSPGGSSAGSAAAVGAGMVPLAVGTQTGGSVIRPAAYCGAVGFKPSFGAIPRTGVLLQSHTLDTLGVFARAAADAALIAEVLFGHDPQDSATRPLPVPALNDAARGEGPAPRLAFLPPPQYDLADPEMVGKLEAFAAGLEGCETLPPLPDLEPAVEVRTRINAAEMAKYYAGYNDRHRDLLSEEMTAFLDSGNAVRALDYLADLDWRGRLNAQLDDIFDRCDAVLTPATTGPAPEGFATTGNAVYNGIWTLCGTPAITLPLTRASNGLPLGLQLVGRRGEDARLMRVAAWIERRIAG</sequence>
<dbReference type="InterPro" id="IPR036928">
    <property type="entry name" value="AS_sf"/>
</dbReference>
<dbReference type="PANTHER" id="PTHR11895">
    <property type="entry name" value="TRANSAMIDASE"/>
    <property type="match status" value="1"/>
</dbReference>
<dbReference type="PANTHER" id="PTHR11895:SF151">
    <property type="entry name" value="GLUTAMYL-TRNA(GLN) AMIDOTRANSFERASE SUBUNIT A"/>
    <property type="match status" value="1"/>
</dbReference>
<dbReference type="InterPro" id="IPR000120">
    <property type="entry name" value="Amidase"/>
</dbReference>
<evidence type="ECO:0000313" key="2">
    <source>
        <dbReference type="EMBL" id="MFC2967657.1"/>
    </source>
</evidence>
<dbReference type="EMBL" id="JBHRSK010000004">
    <property type="protein sequence ID" value="MFC2967657.1"/>
    <property type="molecule type" value="Genomic_DNA"/>
</dbReference>
<keyword evidence="3" id="KW-1185">Reference proteome</keyword>
<protein>
    <submittedName>
        <fullName evidence="2">Amidase</fullName>
    </submittedName>
</protein>
<dbReference type="RefSeq" id="WP_377832308.1">
    <property type="nucleotide sequence ID" value="NZ_JBHRSK010000004.1"/>
</dbReference>
<name>A0ABV7AF59_9RHOB</name>
<dbReference type="InterPro" id="IPR023631">
    <property type="entry name" value="Amidase_dom"/>
</dbReference>
<organism evidence="2 3">
    <name type="scientific">Acidimangrovimonas pyrenivorans</name>
    <dbReference type="NCBI Taxonomy" id="2030798"/>
    <lineage>
        <taxon>Bacteria</taxon>
        <taxon>Pseudomonadati</taxon>
        <taxon>Pseudomonadota</taxon>
        <taxon>Alphaproteobacteria</taxon>
        <taxon>Rhodobacterales</taxon>
        <taxon>Paracoccaceae</taxon>
        <taxon>Acidimangrovimonas</taxon>
    </lineage>
</organism>